<gene>
    <name evidence="6" type="ORF">CGGC5_7138</name>
</gene>
<feature type="transmembrane region" description="Helical" evidence="5">
    <location>
        <begin position="161"/>
        <end position="180"/>
    </location>
</feature>
<evidence type="ECO:0000256" key="2">
    <source>
        <dbReference type="ARBA" id="ARBA00022692"/>
    </source>
</evidence>
<dbReference type="InterPro" id="IPR002523">
    <property type="entry name" value="MgTranspt_CorA/ZnTranspt_ZntB"/>
</dbReference>
<comment type="subcellular location">
    <subcellularLocation>
        <location evidence="1">Membrane</location>
        <topology evidence="1">Multi-pass membrane protein</topology>
    </subcellularLocation>
</comment>
<keyword evidence="3 5" id="KW-1133">Transmembrane helix</keyword>
<dbReference type="EMBL" id="KB020680">
    <property type="protein sequence ID" value="ELA32812.1"/>
    <property type="molecule type" value="Genomic_DNA"/>
</dbReference>
<dbReference type="SUPFAM" id="SSF144083">
    <property type="entry name" value="Magnesium transport protein CorA, transmembrane region"/>
    <property type="match status" value="1"/>
</dbReference>
<dbReference type="GO" id="GO:0016020">
    <property type="term" value="C:membrane"/>
    <property type="evidence" value="ECO:0007669"/>
    <property type="project" value="UniProtKB-SubCell"/>
</dbReference>
<name>L2G2I5_COLFN</name>
<accession>L2G2I5</accession>
<evidence type="ECO:0000256" key="3">
    <source>
        <dbReference type="ARBA" id="ARBA00022989"/>
    </source>
</evidence>
<feature type="transmembrane region" description="Helical" evidence="5">
    <location>
        <begin position="192"/>
        <end position="210"/>
    </location>
</feature>
<evidence type="ECO:0000256" key="1">
    <source>
        <dbReference type="ARBA" id="ARBA00004141"/>
    </source>
</evidence>
<keyword evidence="2 5" id="KW-0812">Transmembrane</keyword>
<reference evidence="6" key="1">
    <citation type="submission" date="2012-08" db="EMBL/GenBank/DDBJ databases">
        <title>Genome analysis of Colletotrichum orbiculare and Colletotrichum fructicola.</title>
        <authorList>
            <person name="Gan P.H.P."/>
            <person name="Ikeda K."/>
            <person name="Irieda H."/>
            <person name="Narusaka M."/>
            <person name="O'Connell R.J."/>
            <person name="Narusaka Y."/>
            <person name="Takano Y."/>
            <person name="Kubo Y."/>
            <person name="Shirasu K."/>
        </authorList>
    </citation>
    <scope>NUCLEOTIDE SEQUENCE</scope>
    <source>
        <strain evidence="6">Nara gc5</strain>
    </source>
</reference>
<evidence type="ECO:0000313" key="6">
    <source>
        <dbReference type="EMBL" id="ELA32812.1"/>
    </source>
</evidence>
<dbReference type="Pfam" id="PF01544">
    <property type="entry name" value="CorA"/>
    <property type="match status" value="1"/>
</dbReference>
<dbReference type="AlphaFoldDB" id="L2G2I5"/>
<keyword evidence="4 5" id="KW-0472">Membrane</keyword>
<organism evidence="6">
    <name type="scientific">Colletotrichum fructicola (strain Nara gc5)</name>
    <name type="common">Anthracnose fungus</name>
    <name type="synonym">Colletotrichum gloeosporioides (strain Nara gc5)</name>
    <dbReference type="NCBI Taxonomy" id="1213859"/>
    <lineage>
        <taxon>Eukaryota</taxon>
        <taxon>Fungi</taxon>
        <taxon>Dikarya</taxon>
        <taxon>Ascomycota</taxon>
        <taxon>Pezizomycotina</taxon>
        <taxon>Sordariomycetes</taxon>
        <taxon>Hypocreomycetidae</taxon>
        <taxon>Glomerellales</taxon>
        <taxon>Glomerellaceae</taxon>
        <taxon>Colletotrichum</taxon>
        <taxon>Colletotrichum gloeosporioides species complex</taxon>
    </lineage>
</organism>
<dbReference type="InterPro" id="IPR045863">
    <property type="entry name" value="CorA_TM1_TM2"/>
</dbReference>
<dbReference type="GO" id="GO:0046873">
    <property type="term" value="F:metal ion transmembrane transporter activity"/>
    <property type="evidence" value="ECO:0007669"/>
    <property type="project" value="InterPro"/>
</dbReference>
<evidence type="ECO:0000256" key="4">
    <source>
        <dbReference type="ARBA" id="ARBA00023136"/>
    </source>
</evidence>
<dbReference type="STRING" id="1213859.L2G2I5"/>
<protein>
    <submittedName>
        <fullName evidence="6">Magnesium and cobalt transport protein</fullName>
    </submittedName>
</protein>
<proteinExistence type="predicted"/>
<dbReference type="Gene3D" id="1.20.58.340">
    <property type="entry name" value="Magnesium transport protein CorA, transmembrane region"/>
    <property type="match status" value="1"/>
</dbReference>
<sequence length="228" mass="25647">MVSLFDDMVLLYPLRLRCSTADVGCCTDVCRVLVLSAWTARLRVIESQIAQERTKMSMENPFTAKSTDELFRRSWTRAWQPKDFGRLVRAATALESIGVELQRNLDALGVNSSDSDLSTWEVDAWQNFLRATHLYKSRVDGILQTYMQAISVRQSITTGQLTSMAALFIPVSLVAAIFSMGGKFAAGESLFWVFWVIAIPVASIGCILLFSKIGWRPFWRSKPQSSLF</sequence>
<dbReference type="HOGENOM" id="CLU_077997_0_0_1"/>
<evidence type="ECO:0000256" key="5">
    <source>
        <dbReference type="SAM" id="Phobius"/>
    </source>
</evidence>